<protein>
    <submittedName>
        <fullName evidence="1">Uncharacterized protein</fullName>
    </submittedName>
</protein>
<name>A0ABW6WNQ2_9ACTN</name>
<dbReference type="RefSeq" id="WP_020514696.1">
    <property type="nucleotide sequence ID" value="NZ_JBIAZU010000006.1"/>
</dbReference>
<evidence type="ECO:0000313" key="2">
    <source>
        <dbReference type="Proteomes" id="UP001602245"/>
    </source>
</evidence>
<proteinExistence type="predicted"/>
<sequence>MAISGISTGARSQLLRCQARLDADVSARDSAARAVDQDALAVAKAQQAARRELQSRSAKGTVFDLTV</sequence>
<comment type="caution">
    <text evidence="1">The sequence shown here is derived from an EMBL/GenBank/DDBJ whole genome shotgun (WGS) entry which is preliminary data.</text>
</comment>
<evidence type="ECO:0000313" key="1">
    <source>
        <dbReference type="EMBL" id="MFF5294501.1"/>
    </source>
</evidence>
<dbReference type="EMBL" id="JBIAZU010000006">
    <property type="protein sequence ID" value="MFF5294501.1"/>
    <property type="molecule type" value="Genomic_DNA"/>
</dbReference>
<dbReference type="Proteomes" id="UP001602245">
    <property type="component" value="Unassembled WGS sequence"/>
</dbReference>
<keyword evidence="2" id="KW-1185">Reference proteome</keyword>
<organism evidence="1 2">
    <name type="scientific">Paractinoplanes globisporus</name>
    <dbReference type="NCBI Taxonomy" id="113565"/>
    <lineage>
        <taxon>Bacteria</taxon>
        <taxon>Bacillati</taxon>
        <taxon>Actinomycetota</taxon>
        <taxon>Actinomycetes</taxon>
        <taxon>Micromonosporales</taxon>
        <taxon>Micromonosporaceae</taxon>
        <taxon>Paractinoplanes</taxon>
    </lineage>
</organism>
<accession>A0ABW6WNQ2</accession>
<reference evidence="1 2" key="1">
    <citation type="submission" date="2024-10" db="EMBL/GenBank/DDBJ databases">
        <title>The Natural Products Discovery Center: Release of the First 8490 Sequenced Strains for Exploring Actinobacteria Biosynthetic Diversity.</title>
        <authorList>
            <person name="Kalkreuter E."/>
            <person name="Kautsar S.A."/>
            <person name="Yang D."/>
            <person name="Bader C.D."/>
            <person name="Teijaro C.N."/>
            <person name="Fluegel L."/>
            <person name="Davis C.M."/>
            <person name="Simpson J.R."/>
            <person name="Lauterbach L."/>
            <person name="Steele A.D."/>
            <person name="Gui C."/>
            <person name="Meng S."/>
            <person name="Li G."/>
            <person name="Viehrig K."/>
            <person name="Ye F."/>
            <person name="Su P."/>
            <person name="Kiefer A.F."/>
            <person name="Nichols A."/>
            <person name="Cepeda A.J."/>
            <person name="Yan W."/>
            <person name="Fan B."/>
            <person name="Jiang Y."/>
            <person name="Adhikari A."/>
            <person name="Zheng C.-J."/>
            <person name="Schuster L."/>
            <person name="Cowan T.M."/>
            <person name="Smanski M.J."/>
            <person name="Chevrette M.G."/>
            <person name="De Carvalho L.P.S."/>
            <person name="Shen B."/>
        </authorList>
    </citation>
    <scope>NUCLEOTIDE SEQUENCE [LARGE SCALE GENOMIC DNA]</scope>
    <source>
        <strain evidence="1 2">NPDC000087</strain>
    </source>
</reference>
<gene>
    <name evidence="1" type="ORF">ACFY35_34110</name>
</gene>